<organism evidence="1 2">
    <name type="scientific">Ilex paraguariensis</name>
    <name type="common">yerba mate</name>
    <dbReference type="NCBI Taxonomy" id="185542"/>
    <lineage>
        <taxon>Eukaryota</taxon>
        <taxon>Viridiplantae</taxon>
        <taxon>Streptophyta</taxon>
        <taxon>Embryophyta</taxon>
        <taxon>Tracheophyta</taxon>
        <taxon>Spermatophyta</taxon>
        <taxon>Magnoliopsida</taxon>
        <taxon>eudicotyledons</taxon>
        <taxon>Gunneridae</taxon>
        <taxon>Pentapetalae</taxon>
        <taxon>asterids</taxon>
        <taxon>campanulids</taxon>
        <taxon>Aquifoliales</taxon>
        <taxon>Aquifoliaceae</taxon>
        <taxon>Ilex</taxon>
    </lineage>
</organism>
<sequence>MKNGQRAFLEQLGLERQSTHSALPRVIGHNRVNSTHWSMETSPSVPFPFQAKQSKSKDQVNFAFRSPLSSAWSLSPLQSMITGIRRLSLKHAITASNQLKASKLEQEVGIFLFEQALTSVPLATSNRHPFWHNQRQ</sequence>
<accession>A0ABC8TFZ4</accession>
<reference evidence="1 2" key="1">
    <citation type="submission" date="2024-02" db="EMBL/GenBank/DDBJ databases">
        <authorList>
            <person name="Vignale AGUSTIN F."/>
            <person name="Sosa J E."/>
            <person name="Modenutti C."/>
        </authorList>
    </citation>
    <scope>NUCLEOTIDE SEQUENCE [LARGE SCALE GENOMIC DNA]</scope>
</reference>
<dbReference type="EMBL" id="CAUOFW020005057">
    <property type="protein sequence ID" value="CAK9168365.1"/>
    <property type="molecule type" value="Genomic_DNA"/>
</dbReference>
<evidence type="ECO:0000313" key="1">
    <source>
        <dbReference type="EMBL" id="CAK9168365.1"/>
    </source>
</evidence>
<name>A0ABC8TFZ4_9AQUA</name>
<keyword evidence="2" id="KW-1185">Reference proteome</keyword>
<protein>
    <submittedName>
        <fullName evidence="1">Uncharacterized protein</fullName>
    </submittedName>
</protein>
<gene>
    <name evidence="1" type="ORF">ILEXP_LOCUS37744</name>
</gene>
<dbReference type="Proteomes" id="UP001642360">
    <property type="component" value="Unassembled WGS sequence"/>
</dbReference>
<evidence type="ECO:0000313" key="2">
    <source>
        <dbReference type="Proteomes" id="UP001642360"/>
    </source>
</evidence>
<comment type="caution">
    <text evidence="1">The sequence shown here is derived from an EMBL/GenBank/DDBJ whole genome shotgun (WGS) entry which is preliminary data.</text>
</comment>
<dbReference type="AlphaFoldDB" id="A0ABC8TFZ4"/>
<proteinExistence type="predicted"/>